<dbReference type="AlphaFoldDB" id="A0A017H3U6"/>
<organism evidence="9 10">
    <name type="scientific">Fusobacterium necrophorum subsp. funduliforme B35</name>
    <dbReference type="NCBI Taxonomy" id="1226633"/>
    <lineage>
        <taxon>Bacteria</taxon>
        <taxon>Fusobacteriati</taxon>
        <taxon>Fusobacteriota</taxon>
        <taxon>Fusobacteriia</taxon>
        <taxon>Fusobacteriales</taxon>
        <taxon>Fusobacteriaceae</taxon>
        <taxon>Fusobacterium</taxon>
    </lineage>
</organism>
<dbReference type="GO" id="GO:0005304">
    <property type="term" value="F:L-valine transmembrane transporter activity"/>
    <property type="evidence" value="ECO:0007669"/>
    <property type="project" value="TreeGrafter"/>
</dbReference>
<dbReference type="OrthoDB" id="9783920at2"/>
<comment type="similarity">
    <text evidence="2">Belongs to the branched chain amino acid transporter family.</text>
</comment>
<sequence length="421" mass="44923">MYSWKNVVLKGFALFAMLFGAGNLIFPPMLGKTLADSWAIGTMGFILTGVGFPLLGILSTSLSGKKDIEEFANKVSPWFAKLFFIALILAIGPLLAIPRTGATAYEITFLHAGLSSSLYKYIYLILYFGITLLFSLKANKVVDRIGSILTPVLLIMLFIIIVKGVSSPLGIPVTGTILTPFKNGFVEGYQTMDTLASIVFAGVILKSIRGDKDLSPKQEFSFLVQVSIIACLGLSIVYGGLSFIGASVSGMGSELGKTELLVSLTTTLLGKAGYAILGICVAGACLTTAIGLVATVADYFSKISSLSYEKLAVLTTIISFIFACFGVDMIVKISVPILVFLYPLAMALILLNVFKIQNHAIFKGACFGAGIISFYEMLGVLGLQSEALSTIYGVLPFSSLGFAWLIPAILGGVLFRFVKKD</sequence>
<dbReference type="NCBIfam" id="TIGR00796">
    <property type="entry name" value="livcs"/>
    <property type="match status" value="1"/>
</dbReference>
<dbReference type="GO" id="GO:0005886">
    <property type="term" value="C:plasma membrane"/>
    <property type="evidence" value="ECO:0007669"/>
    <property type="project" value="UniProtKB-SubCell"/>
</dbReference>
<evidence type="ECO:0000256" key="7">
    <source>
        <dbReference type="ARBA" id="ARBA00022989"/>
    </source>
</evidence>
<dbReference type="PATRIC" id="fig|1226633.4.peg.126"/>
<gene>
    <name evidence="9" type="ORF">C095_00670</name>
</gene>
<evidence type="ECO:0000256" key="1">
    <source>
        <dbReference type="ARBA" id="ARBA00004651"/>
    </source>
</evidence>
<evidence type="ECO:0000256" key="4">
    <source>
        <dbReference type="ARBA" id="ARBA00022475"/>
    </source>
</evidence>
<dbReference type="PANTHER" id="PTHR30588:SF0">
    <property type="entry name" value="BRANCHED-CHAIN AMINO ACID PERMEASE BRNQ"/>
    <property type="match status" value="1"/>
</dbReference>
<comment type="caution">
    <text evidence="9">The sequence shown here is derived from an EMBL/GenBank/DDBJ whole genome shotgun (WGS) entry which is preliminary data.</text>
</comment>
<keyword evidence="8" id="KW-0472">Membrane</keyword>
<proteinExistence type="inferred from homology"/>
<dbReference type="InterPro" id="IPR004685">
    <property type="entry name" value="Brnchd-chn_aa_trnsp_Livcs"/>
</dbReference>
<dbReference type="Proteomes" id="UP000031184">
    <property type="component" value="Unassembled WGS sequence"/>
</dbReference>
<dbReference type="GO" id="GO:0015820">
    <property type="term" value="P:L-leucine transport"/>
    <property type="evidence" value="ECO:0007669"/>
    <property type="project" value="TreeGrafter"/>
</dbReference>
<keyword evidence="3" id="KW-0813">Transport</keyword>
<dbReference type="GeneID" id="75076486"/>
<keyword evidence="7" id="KW-1133">Transmembrane helix</keyword>
<dbReference type="EMBL" id="AUZI01000007">
    <property type="protein sequence ID" value="KID50187.1"/>
    <property type="molecule type" value="Genomic_DNA"/>
</dbReference>
<evidence type="ECO:0000313" key="10">
    <source>
        <dbReference type="Proteomes" id="UP000031184"/>
    </source>
</evidence>
<evidence type="ECO:0000256" key="8">
    <source>
        <dbReference type="ARBA" id="ARBA00023136"/>
    </source>
</evidence>
<keyword evidence="5" id="KW-0812">Transmembrane</keyword>
<dbReference type="GO" id="GO:0015818">
    <property type="term" value="P:isoleucine transport"/>
    <property type="evidence" value="ECO:0007669"/>
    <property type="project" value="TreeGrafter"/>
</dbReference>
<dbReference type="Pfam" id="PF05525">
    <property type="entry name" value="Branch_AA_trans"/>
    <property type="match status" value="1"/>
</dbReference>
<name>A0A017H3U6_9FUSO</name>
<evidence type="ECO:0000256" key="2">
    <source>
        <dbReference type="ARBA" id="ARBA00008540"/>
    </source>
</evidence>
<dbReference type="GO" id="GO:0015190">
    <property type="term" value="F:L-leucine transmembrane transporter activity"/>
    <property type="evidence" value="ECO:0007669"/>
    <property type="project" value="TreeGrafter"/>
</dbReference>
<evidence type="ECO:0000313" key="9">
    <source>
        <dbReference type="EMBL" id="KID50187.1"/>
    </source>
</evidence>
<evidence type="ECO:0000256" key="5">
    <source>
        <dbReference type="ARBA" id="ARBA00022692"/>
    </source>
</evidence>
<evidence type="ECO:0000256" key="6">
    <source>
        <dbReference type="ARBA" id="ARBA00022970"/>
    </source>
</evidence>
<reference evidence="9 10" key="1">
    <citation type="submission" date="2013-08" db="EMBL/GenBank/DDBJ databases">
        <title>An opportunistic ruminal bacterium that causes liver abscesses in cattle.</title>
        <authorList>
            <person name="Benahmed F.H."/>
            <person name="Rasmussen M."/>
            <person name="Harbottle H."/>
            <person name="Soppet D."/>
            <person name="Nagaraja T.G."/>
            <person name="Davidson M."/>
        </authorList>
    </citation>
    <scope>NUCLEOTIDE SEQUENCE [LARGE SCALE GENOMIC DNA]</scope>
    <source>
        <strain evidence="9 10">B35</strain>
    </source>
</reference>
<dbReference type="PANTHER" id="PTHR30588">
    <property type="entry name" value="BRANCHED-CHAIN AMINO ACID TRANSPORT SYSTEM 2 CARRIER PROTEIN"/>
    <property type="match status" value="1"/>
</dbReference>
<dbReference type="RefSeq" id="WP_005959407.1">
    <property type="nucleotide sequence ID" value="NZ_AOJP01000009.1"/>
</dbReference>
<dbReference type="GO" id="GO:0015188">
    <property type="term" value="F:L-isoleucine transmembrane transporter activity"/>
    <property type="evidence" value="ECO:0007669"/>
    <property type="project" value="TreeGrafter"/>
</dbReference>
<evidence type="ECO:0000256" key="3">
    <source>
        <dbReference type="ARBA" id="ARBA00022448"/>
    </source>
</evidence>
<protein>
    <submittedName>
        <fullName evidence="9">Branched-chain amino acid ABC transporter</fullName>
    </submittedName>
</protein>
<keyword evidence="4" id="KW-1003">Cell membrane</keyword>
<comment type="subcellular location">
    <subcellularLocation>
        <location evidence="1">Cell membrane</location>
        <topology evidence="1">Multi-pass membrane protein</topology>
    </subcellularLocation>
</comment>
<accession>A0A017H3U6</accession>
<keyword evidence="6" id="KW-0029">Amino-acid transport</keyword>